<dbReference type="Pfam" id="PF00561">
    <property type="entry name" value="Abhydrolase_1"/>
    <property type="match status" value="1"/>
</dbReference>
<feature type="domain" description="AB hydrolase-1" evidence="1">
    <location>
        <begin position="71"/>
        <end position="166"/>
    </location>
</feature>
<organism evidence="2 3">
    <name type="scientific">Nonlabens dokdonensis</name>
    <dbReference type="NCBI Taxonomy" id="328515"/>
    <lineage>
        <taxon>Bacteria</taxon>
        <taxon>Pseudomonadati</taxon>
        <taxon>Bacteroidota</taxon>
        <taxon>Flavobacteriia</taxon>
        <taxon>Flavobacteriales</taxon>
        <taxon>Flavobacteriaceae</taxon>
        <taxon>Nonlabens</taxon>
    </lineage>
</organism>
<dbReference type="Gene3D" id="3.40.50.1820">
    <property type="entry name" value="alpha/beta hydrolase"/>
    <property type="match status" value="1"/>
</dbReference>
<dbReference type="InterPro" id="IPR029058">
    <property type="entry name" value="AB_hydrolase_fold"/>
</dbReference>
<dbReference type="PANTHER" id="PTHR43689">
    <property type="entry name" value="HYDROLASE"/>
    <property type="match status" value="1"/>
</dbReference>
<keyword evidence="2" id="KW-0645">Protease</keyword>
<reference evidence="2 3" key="1">
    <citation type="submission" date="2018-06" db="EMBL/GenBank/DDBJ databases">
        <title>Genomic Encyclopedia of Archaeal and Bacterial Type Strains, Phase II (KMG-II): from individual species to whole genera.</title>
        <authorList>
            <person name="Goeker M."/>
        </authorList>
    </citation>
    <scope>NUCLEOTIDE SEQUENCE [LARGE SCALE GENOMIC DNA]</scope>
    <source>
        <strain evidence="2 3">DSM 17205</strain>
    </source>
</reference>
<gene>
    <name evidence="2" type="ORF">LX97_01098</name>
</gene>
<dbReference type="SUPFAM" id="SSF53474">
    <property type="entry name" value="alpha/beta-Hydrolases"/>
    <property type="match status" value="1"/>
</dbReference>
<dbReference type="GO" id="GO:0004177">
    <property type="term" value="F:aminopeptidase activity"/>
    <property type="evidence" value="ECO:0007669"/>
    <property type="project" value="UniProtKB-KW"/>
</dbReference>
<dbReference type="InterPro" id="IPR000073">
    <property type="entry name" value="AB_hydrolase_1"/>
</dbReference>
<accession>A0ABX5Q1Z3</accession>
<keyword evidence="2" id="KW-0378">Hydrolase</keyword>
<evidence type="ECO:0000313" key="3">
    <source>
        <dbReference type="Proteomes" id="UP000248584"/>
    </source>
</evidence>
<proteinExistence type="predicted"/>
<evidence type="ECO:0000313" key="2">
    <source>
        <dbReference type="EMBL" id="PZX44089.1"/>
    </source>
</evidence>
<evidence type="ECO:0000259" key="1">
    <source>
        <dbReference type="Pfam" id="PF00561"/>
    </source>
</evidence>
<name>A0ABX5Q1Z3_9FLAO</name>
<comment type="caution">
    <text evidence="2">The sequence shown here is derived from an EMBL/GenBank/DDBJ whole genome shotgun (WGS) entry which is preliminary data.</text>
</comment>
<keyword evidence="2" id="KW-0031">Aminopeptidase</keyword>
<sequence>MKKLLTFVLNKTANLAPSWNGKLAFSLLCKVQRIEISHKGNEFLDAATETKLNHDKYEATVYRYGNGSKNLIFLHGWLSNSERWRETIQAIDLEVYSCYLVDAPGHGRSKGNNLNLEIYRIFLTDLLKSLGTAHAVIGHSLGSLVTAYTYLEDPRLPIDRYVITGAPAGMNSIYVFFKRIMHLNDKVIANMDSYINRNITLVNANEINISNFLKEVKQPVLVIHDHDDKVCPITYIETAVAYNEDVITFFTSGLGHNLLDKKVIDRTIGFLDHA</sequence>
<protein>
    <submittedName>
        <fullName evidence="2">Serine aminopeptidase S33 family</fullName>
    </submittedName>
</protein>
<dbReference type="EMBL" id="QKZR01000001">
    <property type="protein sequence ID" value="PZX44089.1"/>
    <property type="molecule type" value="Genomic_DNA"/>
</dbReference>
<dbReference type="RefSeq" id="WP_015361929.1">
    <property type="nucleotide sequence ID" value="NZ_QKZR01000001.1"/>
</dbReference>
<dbReference type="Proteomes" id="UP000248584">
    <property type="component" value="Unassembled WGS sequence"/>
</dbReference>
<keyword evidence="3" id="KW-1185">Reference proteome</keyword>
<dbReference type="PANTHER" id="PTHR43689:SF8">
    <property type="entry name" value="ALPHA_BETA-HYDROLASES SUPERFAMILY PROTEIN"/>
    <property type="match status" value="1"/>
</dbReference>